<reference evidence="8 9" key="2">
    <citation type="submission" date="2024-05" db="EMBL/GenBank/DDBJ databases">
        <authorList>
            <person name="Chen Y."/>
            <person name="Shah S."/>
            <person name="Dougan E. K."/>
            <person name="Thang M."/>
            <person name="Chan C."/>
        </authorList>
    </citation>
    <scope>NUCLEOTIDE SEQUENCE [LARGE SCALE GENOMIC DNA]</scope>
</reference>
<dbReference type="EMBL" id="CAMXCT010006681">
    <property type="protein sequence ID" value="CAI4018194.1"/>
    <property type="molecule type" value="Genomic_DNA"/>
</dbReference>
<dbReference type="PANTHER" id="PTHR42256">
    <property type="entry name" value="OXOGLUTARATE/IRON-DEPENDENT DIOXYGENASE"/>
    <property type="match status" value="1"/>
</dbReference>
<evidence type="ECO:0000313" key="8">
    <source>
        <dbReference type="EMBL" id="CAL4805506.1"/>
    </source>
</evidence>
<dbReference type="SUPFAM" id="SSF90229">
    <property type="entry name" value="CCCH zinc finger"/>
    <property type="match status" value="1"/>
</dbReference>
<accession>A0A9P1GNN0</accession>
<evidence type="ECO:0000313" key="9">
    <source>
        <dbReference type="Proteomes" id="UP001152797"/>
    </source>
</evidence>
<keyword evidence="8" id="KW-0223">Dioxygenase</keyword>
<dbReference type="EMBL" id="CAMXCT030006681">
    <property type="protein sequence ID" value="CAL4805506.1"/>
    <property type="molecule type" value="Genomic_DNA"/>
</dbReference>
<dbReference type="InterPro" id="IPR037151">
    <property type="entry name" value="AlkB-like_sf"/>
</dbReference>
<keyword evidence="3 4" id="KW-0862">Zinc</keyword>
<reference evidence="7" key="1">
    <citation type="submission" date="2022-10" db="EMBL/GenBank/DDBJ databases">
        <authorList>
            <person name="Chen Y."/>
            <person name="Dougan E. K."/>
            <person name="Chan C."/>
            <person name="Rhodes N."/>
            <person name="Thang M."/>
        </authorList>
    </citation>
    <scope>NUCLEOTIDE SEQUENCE</scope>
</reference>
<feature type="region of interest" description="Disordered" evidence="5">
    <location>
        <begin position="545"/>
        <end position="572"/>
    </location>
</feature>
<evidence type="ECO:0000313" key="7">
    <source>
        <dbReference type="EMBL" id="CAI4018194.1"/>
    </source>
</evidence>
<dbReference type="InterPro" id="IPR036855">
    <property type="entry name" value="Znf_CCCH_sf"/>
</dbReference>
<dbReference type="GO" id="GO:0051213">
    <property type="term" value="F:dioxygenase activity"/>
    <property type="evidence" value="ECO:0007669"/>
    <property type="project" value="UniProtKB-KW"/>
</dbReference>
<dbReference type="OrthoDB" id="445341at2759"/>
<dbReference type="PANTHER" id="PTHR42256:SF1">
    <property type="entry name" value="FE2OG DIOXYGENASE DOMAIN-CONTAINING PROTEIN"/>
    <property type="match status" value="1"/>
</dbReference>
<keyword evidence="2 4" id="KW-0863">Zinc-finger</keyword>
<name>A0A9P1GNN0_9DINO</name>
<dbReference type="Pfam" id="PF00642">
    <property type="entry name" value="zf-CCCH"/>
    <property type="match status" value="1"/>
</dbReference>
<feature type="zinc finger region" description="C3H1-type" evidence="4">
    <location>
        <begin position="572"/>
        <end position="599"/>
    </location>
</feature>
<protein>
    <submittedName>
        <fullName evidence="8">Fe2OG dioxygenase domain-containing protein</fullName>
    </submittedName>
</protein>
<evidence type="ECO:0000256" key="5">
    <source>
        <dbReference type="SAM" id="MobiDB-lite"/>
    </source>
</evidence>
<dbReference type="Proteomes" id="UP001152797">
    <property type="component" value="Unassembled WGS sequence"/>
</dbReference>
<evidence type="ECO:0000256" key="4">
    <source>
        <dbReference type="PROSITE-ProRule" id="PRU00723"/>
    </source>
</evidence>
<dbReference type="GO" id="GO:0008270">
    <property type="term" value="F:zinc ion binding"/>
    <property type="evidence" value="ECO:0007669"/>
    <property type="project" value="UniProtKB-KW"/>
</dbReference>
<dbReference type="AlphaFoldDB" id="A0A9P1GNN0"/>
<keyword evidence="8" id="KW-0560">Oxidoreductase</keyword>
<dbReference type="SMART" id="SM00356">
    <property type="entry name" value="ZnF_C3H1"/>
    <property type="match status" value="1"/>
</dbReference>
<sequence length="601" mass="67367">MFHRGSFAIVSRARLSWLPPLIIGLFVSELLRWWSRRRKERSSAPAPSIAKEIPATARKPPRRPGVDDDVRFQKLQDDPRYFPGAQLGKAQRAALGEVMQFEGPNTASYSPSSTLVEPSIRFIVAGSGSKCFTGAAGPDDIIAVPDFFCAATQMDLYDSMLAELREMVEGDGDGSEFPHYHEIMAQIKEFFAVGKCSTCITWHETLGNPSLSAKSDNFDEVMTSGDFECAVHFVLGGSYELQLHRPGPVRDGFLAVPCVNGSLCLLGSATLARYCCRRIVTEDQPRPALSIIMLTSSAALRRSRAAILKPREISPLLEEWDSVMRPAMRIRALRPNAELGRISHDDVIVIPEFACKMGDWDAYYALLREIRAGQQSDGVESKWESWHEGAHLLTQTPNNSETFQEILGQLCHRFAIRQNGYIGTRFNWYRDSSDWKPFHHDSAAFNRERALKQNCTVGVSFGASRELAFQHAKSRDLLYFPQTNGMLFFFGRDVNIRWRHGINALPPEQQSSKGRISIISWGLCELAFEEPCAPPMLDDLYADRKGKGKSKGKGTKEWSLFEGKGKSKGKGGEMREVCRMFQRGQCSRGDSCKYSHVLRTA</sequence>
<organism evidence="7">
    <name type="scientific">Cladocopium goreaui</name>
    <dbReference type="NCBI Taxonomy" id="2562237"/>
    <lineage>
        <taxon>Eukaryota</taxon>
        <taxon>Sar</taxon>
        <taxon>Alveolata</taxon>
        <taxon>Dinophyceae</taxon>
        <taxon>Suessiales</taxon>
        <taxon>Symbiodiniaceae</taxon>
        <taxon>Cladocopium</taxon>
    </lineage>
</organism>
<gene>
    <name evidence="7" type="ORF">C1SCF055_LOCUS42786</name>
</gene>
<dbReference type="SUPFAM" id="SSF51197">
    <property type="entry name" value="Clavaminate synthase-like"/>
    <property type="match status" value="1"/>
</dbReference>
<evidence type="ECO:0000256" key="3">
    <source>
        <dbReference type="ARBA" id="ARBA00022833"/>
    </source>
</evidence>
<keyword evidence="9" id="KW-1185">Reference proteome</keyword>
<feature type="domain" description="C3H1-type" evidence="6">
    <location>
        <begin position="572"/>
        <end position="599"/>
    </location>
</feature>
<dbReference type="InterPro" id="IPR000571">
    <property type="entry name" value="Znf_CCCH"/>
</dbReference>
<dbReference type="PROSITE" id="PS50103">
    <property type="entry name" value="ZF_C3H1"/>
    <property type="match status" value="1"/>
</dbReference>
<dbReference type="Gene3D" id="3.30.1370.210">
    <property type="match status" value="1"/>
</dbReference>
<evidence type="ECO:0000259" key="6">
    <source>
        <dbReference type="PROSITE" id="PS50103"/>
    </source>
</evidence>
<dbReference type="Gene3D" id="2.60.120.590">
    <property type="entry name" value="Alpha-ketoglutarate-dependent dioxygenase AlkB-like"/>
    <property type="match status" value="1"/>
</dbReference>
<proteinExistence type="predicted"/>
<dbReference type="EMBL" id="CAMXCT020006681">
    <property type="protein sequence ID" value="CAL1171569.1"/>
    <property type="molecule type" value="Genomic_DNA"/>
</dbReference>
<feature type="region of interest" description="Disordered" evidence="5">
    <location>
        <begin position="44"/>
        <end position="67"/>
    </location>
</feature>
<evidence type="ECO:0000256" key="2">
    <source>
        <dbReference type="ARBA" id="ARBA00022771"/>
    </source>
</evidence>
<evidence type="ECO:0000256" key="1">
    <source>
        <dbReference type="ARBA" id="ARBA00022723"/>
    </source>
</evidence>
<keyword evidence="1 4" id="KW-0479">Metal-binding</keyword>
<comment type="caution">
    <text evidence="7">The sequence shown here is derived from an EMBL/GenBank/DDBJ whole genome shotgun (WGS) entry which is preliminary data.</text>
</comment>